<accession>E6TYN3</accession>
<dbReference type="PROSITE" id="PS51352">
    <property type="entry name" value="THIOREDOXIN_2"/>
    <property type="match status" value="1"/>
</dbReference>
<keyword evidence="6" id="KW-1133">Transmembrane helix</keyword>
<keyword evidence="6" id="KW-0472">Membrane</keyword>
<dbReference type="SUPFAM" id="SSF52833">
    <property type="entry name" value="Thioredoxin-like"/>
    <property type="match status" value="1"/>
</dbReference>
<evidence type="ECO:0000259" key="7">
    <source>
        <dbReference type="PROSITE" id="PS51352"/>
    </source>
</evidence>
<dbReference type="CDD" id="cd02966">
    <property type="entry name" value="TlpA_like_family"/>
    <property type="match status" value="1"/>
</dbReference>
<proteinExistence type="predicted"/>
<keyword evidence="5" id="KW-0676">Redox-active center</keyword>
<keyword evidence="6" id="KW-0812">Transmembrane</keyword>
<dbReference type="GO" id="GO:0017004">
    <property type="term" value="P:cytochrome complex assembly"/>
    <property type="evidence" value="ECO:0007669"/>
    <property type="project" value="UniProtKB-KW"/>
</dbReference>
<evidence type="ECO:0000256" key="5">
    <source>
        <dbReference type="ARBA" id="ARBA00023284"/>
    </source>
</evidence>
<keyword evidence="3" id="KW-0735">Signal-anchor</keyword>
<evidence type="ECO:0000256" key="4">
    <source>
        <dbReference type="ARBA" id="ARBA00023157"/>
    </source>
</evidence>
<comment type="subcellular location">
    <subcellularLocation>
        <location evidence="1">Cell envelope</location>
    </subcellularLocation>
</comment>
<dbReference type="OrthoDB" id="25753at2"/>
<organism evidence="8 9">
    <name type="scientific">Evansella cellulosilytica (strain ATCC 21833 / DSM 2522 / FERM P-1141 / JCM 9156 / N-4)</name>
    <name type="common">Bacillus cellulosilyticus</name>
    <dbReference type="NCBI Taxonomy" id="649639"/>
    <lineage>
        <taxon>Bacteria</taxon>
        <taxon>Bacillati</taxon>
        <taxon>Bacillota</taxon>
        <taxon>Bacilli</taxon>
        <taxon>Bacillales</taxon>
        <taxon>Bacillaceae</taxon>
        <taxon>Evansella</taxon>
    </lineage>
</organism>
<evidence type="ECO:0000256" key="6">
    <source>
        <dbReference type="SAM" id="Phobius"/>
    </source>
</evidence>
<dbReference type="HOGENOM" id="CLU_042529_11_2_9"/>
<dbReference type="AlphaFoldDB" id="E6TYN3"/>
<evidence type="ECO:0000256" key="2">
    <source>
        <dbReference type="ARBA" id="ARBA00022748"/>
    </source>
</evidence>
<dbReference type="EMBL" id="CP002394">
    <property type="protein sequence ID" value="ADU30083.1"/>
    <property type="molecule type" value="Genomic_DNA"/>
</dbReference>
<feature type="domain" description="Thioredoxin" evidence="7">
    <location>
        <begin position="35"/>
        <end position="173"/>
    </location>
</feature>
<dbReference type="InterPro" id="IPR050553">
    <property type="entry name" value="Thioredoxin_ResA/DsbE_sf"/>
</dbReference>
<keyword evidence="4" id="KW-1015">Disulfide bond</keyword>
<dbReference type="NCBIfam" id="NF002854">
    <property type="entry name" value="PRK03147.1"/>
    <property type="match status" value="1"/>
</dbReference>
<dbReference type="PANTHER" id="PTHR42852:SF6">
    <property type="entry name" value="THIOL:DISULFIDE INTERCHANGE PROTEIN DSBE"/>
    <property type="match status" value="1"/>
</dbReference>
<dbReference type="InterPro" id="IPR013766">
    <property type="entry name" value="Thioredoxin_domain"/>
</dbReference>
<keyword evidence="9" id="KW-1185">Reference proteome</keyword>
<sequence>MKQRRLIIRSLILLVMIVAIIYTMYNHLSDERGLVDSGDIAPNFRVVDLDENILELDELRGKGVYVNFWATYCRFCREKMQYLRDHYDEYKEKGVEIVSINVDESSVQVENHQNRFNLHYPLYIDRSMLISDAYGVISLPATFLIDENGIVVERHIGGKSEEQVIASLDKIIPTGEN</sequence>
<protein>
    <submittedName>
        <fullName evidence="8">Alkyl hydroperoxide reductase/ Thiol specific antioxidant/ Mal allergen</fullName>
    </submittedName>
</protein>
<evidence type="ECO:0000313" key="9">
    <source>
        <dbReference type="Proteomes" id="UP000001401"/>
    </source>
</evidence>
<evidence type="ECO:0000256" key="3">
    <source>
        <dbReference type="ARBA" id="ARBA00022968"/>
    </source>
</evidence>
<gene>
    <name evidence="8" type="ordered locus">Bcell_1821</name>
</gene>
<dbReference type="Pfam" id="PF00578">
    <property type="entry name" value="AhpC-TSA"/>
    <property type="match status" value="1"/>
</dbReference>
<dbReference type="InterPro" id="IPR036249">
    <property type="entry name" value="Thioredoxin-like_sf"/>
</dbReference>
<feature type="transmembrane region" description="Helical" evidence="6">
    <location>
        <begin position="7"/>
        <end position="25"/>
    </location>
</feature>
<dbReference type="GO" id="GO:0030313">
    <property type="term" value="C:cell envelope"/>
    <property type="evidence" value="ECO:0007669"/>
    <property type="project" value="UniProtKB-SubCell"/>
</dbReference>
<dbReference type="KEGG" id="bco:Bcell_1821"/>
<dbReference type="Gene3D" id="3.40.30.10">
    <property type="entry name" value="Glutaredoxin"/>
    <property type="match status" value="1"/>
</dbReference>
<dbReference type="eggNOG" id="COG0526">
    <property type="taxonomic scope" value="Bacteria"/>
</dbReference>
<dbReference type="STRING" id="649639.Bcell_1821"/>
<dbReference type="PANTHER" id="PTHR42852">
    <property type="entry name" value="THIOL:DISULFIDE INTERCHANGE PROTEIN DSBE"/>
    <property type="match status" value="1"/>
</dbReference>
<dbReference type="InterPro" id="IPR000866">
    <property type="entry name" value="AhpC/TSA"/>
</dbReference>
<dbReference type="GO" id="GO:0016209">
    <property type="term" value="F:antioxidant activity"/>
    <property type="evidence" value="ECO:0007669"/>
    <property type="project" value="InterPro"/>
</dbReference>
<dbReference type="GO" id="GO:0016491">
    <property type="term" value="F:oxidoreductase activity"/>
    <property type="evidence" value="ECO:0007669"/>
    <property type="project" value="InterPro"/>
</dbReference>
<evidence type="ECO:0000313" key="8">
    <source>
        <dbReference type="EMBL" id="ADU30083.1"/>
    </source>
</evidence>
<name>E6TYN3_EVAC2</name>
<reference evidence="8" key="1">
    <citation type="submission" date="2010-12" db="EMBL/GenBank/DDBJ databases">
        <title>Complete sequence of Bacillus cellulosilyticus DSM 2522.</title>
        <authorList>
            <consortium name="US DOE Joint Genome Institute"/>
            <person name="Lucas S."/>
            <person name="Copeland A."/>
            <person name="Lapidus A."/>
            <person name="Cheng J.-F."/>
            <person name="Bruce D."/>
            <person name="Goodwin L."/>
            <person name="Pitluck S."/>
            <person name="Chertkov O."/>
            <person name="Detter J.C."/>
            <person name="Han C."/>
            <person name="Tapia R."/>
            <person name="Land M."/>
            <person name="Hauser L."/>
            <person name="Jeffries C."/>
            <person name="Kyrpides N."/>
            <person name="Ivanova N."/>
            <person name="Mikhailova N."/>
            <person name="Brumm P."/>
            <person name="Mead D."/>
            <person name="Woyke T."/>
        </authorList>
    </citation>
    <scope>NUCLEOTIDE SEQUENCE [LARGE SCALE GENOMIC DNA]</scope>
    <source>
        <strain evidence="8">DSM 2522</strain>
    </source>
</reference>
<dbReference type="Proteomes" id="UP000001401">
    <property type="component" value="Chromosome"/>
</dbReference>
<dbReference type="RefSeq" id="WP_013488419.1">
    <property type="nucleotide sequence ID" value="NC_014829.1"/>
</dbReference>
<keyword evidence="2" id="KW-0201">Cytochrome c-type biogenesis</keyword>
<evidence type="ECO:0000256" key="1">
    <source>
        <dbReference type="ARBA" id="ARBA00004196"/>
    </source>
</evidence>